<protein>
    <submittedName>
        <fullName evidence="3">Uncharacterized protein</fullName>
    </submittedName>
</protein>
<name>A0A9N9XQK3_PHYSR</name>
<feature type="region of interest" description="Disordered" evidence="1">
    <location>
        <begin position="89"/>
        <end position="110"/>
    </location>
</feature>
<dbReference type="EMBL" id="OU900095">
    <property type="protein sequence ID" value="CAG9858174.1"/>
    <property type="molecule type" value="Genomic_DNA"/>
</dbReference>
<evidence type="ECO:0000256" key="1">
    <source>
        <dbReference type="SAM" id="MobiDB-lite"/>
    </source>
</evidence>
<keyword evidence="2" id="KW-0732">Signal</keyword>
<feature type="signal peptide" evidence="2">
    <location>
        <begin position="1"/>
        <end position="22"/>
    </location>
</feature>
<dbReference type="Proteomes" id="UP001153712">
    <property type="component" value="Chromosome 2"/>
</dbReference>
<feature type="chain" id="PRO_5040348822" evidence="2">
    <location>
        <begin position="23"/>
        <end position="110"/>
    </location>
</feature>
<organism evidence="3 4">
    <name type="scientific">Phyllotreta striolata</name>
    <name type="common">Striped flea beetle</name>
    <name type="synonym">Crioceris striolata</name>
    <dbReference type="NCBI Taxonomy" id="444603"/>
    <lineage>
        <taxon>Eukaryota</taxon>
        <taxon>Metazoa</taxon>
        <taxon>Ecdysozoa</taxon>
        <taxon>Arthropoda</taxon>
        <taxon>Hexapoda</taxon>
        <taxon>Insecta</taxon>
        <taxon>Pterygota</taxon>
        <taxon>Neoptera</taxon>
        <taxon>Endopterygota</taxon>
        <taxon>Coleoptera</taxon>
        <taxon>Polyphaga</taxon>
        <taxon>Cucujiformia</taxon>
        <taxon>Chrysomeloidea</taxon>
        <taxon>Chrysomelidae</taxon>
        <taxon>Galerucinae</taxon>
        <taxon>Alticini</taxon>
        <taxon>Phyllotreta</taxon>
    </lineage>
</organism>
<evidence type="ECO:0000313" key="4">
    <source>
        <dbReference type="Proteomes" id="UP001153712"/>
    </source>
</evidence>
<evidence type="ECO:0000313" key="3">
    <source>
        <dbReference type="EMBL" id="CAG9858174.1"/>
    </source>
</evidence>
<reference evidence="3" key="1">
    <citation type="submission" date="2022-01" db="EMBL/GenBank/DDBJ databases">
        <authorList>
            <person name="King R."/>
        </authorList>
    </citation>
    <scope>NUCLEOTIDE SEQUENCE</scope>
</reference>
<sequence length="110" mass="12507">MKFSAVLCLAIVLCVAVSQSSARPDKRRAVAQTLELRLPNRHQRPVGQHLTKDIRLDDLPSVQMSHFFHEHDDLWKTNYPQYAKFERKNEADSGVWKPSGGSSSNGIYEV</sequence>
<feature type="compositionally biased region" description="Polar residues" evidence="1">
    <location>
        <begin position="100"/>
        <end position="110"/>
    </location>
</feature>
<keyword evidence="4" id="KW-1185">Reference proteome</keyword>
<accession>A0A9N9XQK3</accession>
<proteinExistence type="predicted"/>
<gene>
    <name evidence="3" type="ORF">PHYEVI_LOCUS4565</name>
</gene>
<evidence type="ECO:0000256" key="2">
    <source>
        <dbReference type="SAM" id="SignalP"/>
    </source>
</evidence>
<dbReference type="AlphaFoldDB" id="A0A9N9XQK3"/>